<dbReference type="AlphaFoldDB" id="X1HJ24"/>
<dbReference type="EMBL" id="BARU01027078">
    <property type="protein sequence ID" value="GAH70136.1"/>
    <property type="molecule type" value="Genomic_DNA"/>
</dbReference>
<gene>
    <name evidence="1" type="ORF">S03H2_43409</name>
</gene>
<comment type="caution">
    <text evidence="1">The sequence shown here is derived from an EMBL/GenBank/DDBJ whole genome shotgun (WGS) entry which is preliminary data.</text>
</comment>
<proteinExistence type="predicted"/>
<reference evidence="1" key="1">
    <citation type="journal article" date="2014" name="Front. Microbiol.">
        <title>High frequency of phylogenetically diverse reductive dehalogenase-homologous genes in deep subseafloor sedimentary metagenomes.</title>
        <authorList>
            <person name="Kawai M."/>
            <person name="Futagami T."/>
            <person name="Toyoda A."/>
            <person name="Takaki Y."/>
            <person name="Nishi S."/>
            <person name="Hori S."/>
            <person name="Arai W."/>
            <person name="Tsubouchi T."/>
            <person name="Morono Y."/>
            <person name="Uchiyama I."/>
            <person name="Ito T."/>
            <person name="Fujiyama A."/>
            <person name="Inagaki F."/>
            <person name="Takami H."/>
        </authorList>
    </citation>
    <scope>NUCLEOTIDE SEQUENCE</scope>
    <source>
        <strain evidence="1">Expedition CK06-06</strain>
    </source>
</reference>
<organism evidence="1">
    <name type="scientific">marine sediment metagenome</name>
    <dbReference type="NCBI Taxonomy" id="412755"/>
    <lineage>
        <taxon>unclassified sequences</taxon>
        <taxon>metagenomes</taxon>
        <taxon>ecological metagenomes</taxon>
    </lineage>
</organism>
<name>X1HJ24_9ZZZZ</name>
<feature type="non-terminal residue" evidence="1">
    <location>
        <position position="46"/>
    </location>
</feature>
<accession>X1HJ24</accession>
<protein>
    <submittedName>
        <fullName evidence="1">Uncharacterized protein</fullName>
    </submittedName>
</protein>
<evidence type="ECO:0000313" key="1">
    <source>
        <dbReference type="EMBL" id="GAH70136.1"/>
    </source>
</evidence>
<sequence length="46" mass="5241">MKLRKKWIHWLAILGLLMGLSVFVSSVFAAPQAATISETRPQPQRY</sequence>